<protein>
    <recommendedName>
        <fullName evidence="2">UPF0251 protein QE109_08030</fullName>
    </recommendedName>
</protein>
<sequence>MPRPRKWRKVCCLPESNQFGPLDKISESSETITMSIDEYETIRLIDLENFTQEECAGQMNIARTTVQGIYTEARKKLAESLVNGKTLNIEGGDYELCNGLESSCGCGGCKRHKQKCSNKVEPIND</sequence>
<dbReference type="PANTHER" id="PTHR37478:SF2">
    <property type="entry name" value="UPF0251 PROTEIN TK0562"/>
    <property type="match status" value="1"/>
</dbReference>
<organism evidence="3 4">
    <name type="scientific">Fusibacter bizertensis</name>
    <dbReference type="NCBI Taxonomy" id="1488331"/>
    <lineage>
        <taxon>Bacteria</taxon>
        <taxon>Bacillati</taxon>
        <taxon>Bacillota</taxon>
        <taxon>Clostridia</taxon>
        <taxon>Eubacteriales</taxon>
        <taxon>Eubacteriales Family XII. Incertae Sedis</taxon>
        <taxon>Fusibacter</taxon>
    </lineage>
</organism>
<dbReference type="InterPro" id="IPR013324">
    <property type="entry name" value="RNA_pol_sigma_r3/r4-like"/>
</dbReference>
<dbReference type="EMBL" id="JARYZI010000004">
    <property type="protein sequence ID" value="MDH8678092.1"/>
    <property type="molecule type" value="Genomic_DNA"/>
</dbReference>
<dbReference type="Gene3D" id="1.10.10.10">
    <property type="entry name" value="Winged helix-like DNA-binding domain superfamily/Winged helix DNA-binding domain"/>
    <property type="match status" value="1"/>
</dbReference>
<name>A0ABT6NCF2_9FIRM</name>
<dbReference type="SUPFAM" id="SSF88659">
    <property type="entry name" value="Sigma3 and sigma4 domains of RNA polymerase sigma factors"/>
    <property type="match status" value="1"/>
</dbReference>
<keyword evidence="4" id="KW-1185">Reference proteome</keyword>
<dbReference type="Pfam" id="PF02001">
    <property type="entry name" value="DUF134"/>
    <property type="match status" value="1"/>
</dbReference>
<comment type="similarity">
    <text evidence="1 2">Belongs to the UPF0251 family.</text>
</comment>
<reference evidence="3 4" key="1">
    <citation type="submission" date="2023-04" db="EMBL/GenBank/DDBJ databases">
        <title>Fusibacter bizertensis strain WBS, isolated from littoral bottom sediments of the Arctic seas - biochemical and genomic analysis.</title>
        <authorList>
            <person name="Brioukhanov A.L."/>
        </authorList>
    </citation>
    <scope>NUCLEOTIDE SEQUENCE [LARGE SCALE GENOMIC DNA]</scope>
    <source>
        <strain evidence="3 4">WBS</strain>
    </source>
</reference>
<accession>A0ABT6NCF2</accession>
<dbReference type="InterPro" id="IPR036388">
    <property type="entry name" value="WH-like_DNA-bd_sf"/>
</dbReference>
<dbReference type="Proteomes" id="UP001158045">
    <property type="component" value="Unassembled WGS sequence"/>
</dbReference>
<dbReference type="PANTHER" id="PTHR37478">
    <property type="match status" value="1"/>
</dbReference>
<dbReference type="RefSeq" id="WP_281093921.1">
    <property type="nucleotide sequence ID" value="NZ_JARYZI010000004.1"/>
</dbReference>
<dbReference type="InterPro" id="IPR002852">
    <property type="entry name" value="UPF0251"/>
</dbReference>
<dbReference type="HAMAP" id="MF_00674">
    <property type="entry name" value="UPF0251"/>
    <property type="match status" value="1"/>
</dbReference>
<evidence type="ECO:0000256" key="2">
    <source>
        <dbReference type="HAMAP-Rule" id="MF_00674"/>
    </source>
</evidence>
<comment type="caution">
    <text evidence="3">The sequence shown here is derived from an EMBL/GenBank/DDBJ whole genome shotgun (WGS) entry which is preliminary data.</text>
</comment>
<evidence type="ECO:0000313" key="4">
    <source>
        <dbReference type="Proteomes" id="UP001158045"/>
    </source>
</evidence>
<evidence type="ECO:0000256" key="1">
    <source>
        <dbReference type="ARBA" id="ARBA00009350"/>
    </source>
</evidence>
<evidence type="ECO:0000313" key="3">
    <source>
        <dbReference type="EMBL" id="MDH8678092.1"/>
    </source>
</evidence>
<proteinExistence type="inferred from homology"/>
<gene>
    <name evidence="3" type="ORF">QE109_08030</name>
</gene>